<keyword evidence="3 6" id="KW-0812">Transmembrane</keyword>
<evidence type="ECO:0000256" key="6">
    <source>
        <dbReference type="SAM" id="Phobius"/>
    </source>
</evidence>
<dbReference type="InterPro" id="IPR050638">
    <property type="entry name" value="AA-Vitamin_Transporters"/>
</dbReference>
<evidence type="ECO:0000256" key="3">
    <source>
        <dbReference type="ARBA" id="ARBA00022692"/>
    </source>
</evidence>
<feature type="transmembrane region" description="Helical" evidence="6">
    <location>
        <begin position="272"/>
        <end position="294"/>
    </location>
</feature>
<dbReference type="AlphaFoldDB" id="A0A3N6PIH0"/>
<evidence type="ECO:0000313" key="9">
    <source>
        <dbReference type="Proteomes" id="UP000269154"/>
    </source>
</evidence>
<evidence type="ECO:0000256" key="2">
    <source>
        <dbReference type="ARBA" id="ARBA00007362"/>
    </source>
</evidence>
<feature type="domain" description="EamA" evidence="7">
    <location>
        <begin position="23"/>
        <end position="168"/>
    </location>
</feature>
<comment type="caution">
    <text evidence="8">The sequence shown here is derived from an EMBL/GenBank/DDBJ whole genome shotgun (WGS) entry which is preliminary data.</text>
</comment>
<dbReference type="PANTHER" id="PTHR32322">
    <property type="entry name" value="INNER MEMBRANE TRANSPORTER"/>
    <property type="match status" value="1"/>
</dbReference>
<sequence length="331" mass="36346">MDAPNKVSRLQLFLSLPIDCLAALMGGTICLSLSPIFIRLSEYEIGPNAAIFNRLWIATVAFGLVSRFLAVRHRERKKETQKEIQSDQQKPHLLHRAKLLMIADGVILSMGLTFWAWSLTQTSIANASMMHNLVPIFTVLGGWLALSQTFDHRFLLGMFVALAGSALLEMNDLLSLRVSQQLLGDLAALLSAVFFGIHPLIVEQLRSHINPITIMTWSSATSSLLLLPFALIVEEQLFPSSFTGWFSVIAQAVVAQMLGIGLLAYSLKRLSAGLTSLVALFIPVLSAVEGWAIFSENLSLLTSVSFFVILLGMYLAISSRSAIKPKVEPSY</sequence>
<feature type="transmembrane region" description="Helical" evidence="6">
    <location>
        <begin position="129"/>
        <end position="146"/>
    </location>
</feature>
<evidence type="ECO:0000259" key="7">
    <source>
        <dbReference type="Pfam" id="PF00892"/>
    </source>
</evidence>
<keyword evidence="5 6" id="KW-0472">Membrane</keyword>
<proteinExistence type="inferred from homology"/>
<evidence type="ECO:0000256" key="4">
    <source>
        <dbReference type="ARBA" id="ARBA00022989"/>
    </source>
</evidence>
<comment type="subcellular location">
    <subcellularLocation>
        <location evidence="1">Membrane</location>
        <topology evidence="1">Multi-pass membrane protein</topology>
    </subcellularLocation>
</comment>
<dbReference type="PANTHER" id="PTHR32322:SF2">
    <property type="entry name" value="EAMA DOMAIN-CONTAINING PROTEIN"/>
    <property type="match status" value="1"/>
</dbReference>
<feature type="transmembrane region" description="Helical" evidence="6">
    <location>
        <begin position="99"/>
        <end position="117"/>
    </location>
</feature>
<feature type="transmembrane region" description="Helical" evidence="6">
    <location>
        <begin position="245"/>
        <end position="265"/>
    </location>
</feature>
<evidence type="ECO:0000313" key="8">
    <source>
        <dbReference type="EMBL" id="RQH52002.1"/>
    </source>
</evidence>
<feature type="transmembrane region" description="Helical" evidence="6">
    <location>
        <begin position="182"/>
        <end position="202"/>
    </location>
</feature>
<comment type="similarity">
    <text evidence="2">Belongs to the EamA transporter family.</text>
</comment>
<keyword evidence="4 6" id="KW-1133">Transmembrane helix</keyword>
<organism evidence="8 9">
    <name type="scientific">Okeania hirsuta</name>
    <dbReference type="NCBI Taxonomy" id="1458930"/>
    <lineage>
        <taxon>Bacteria</taxon>
        <taxon>Bacillati</taxon>
        <taxon>Cyanobacteriota</taxon>
        <taxon>Cyanophyceae</taxon>
        <taxon>Oscillatoriophycideae</taxon>
        <taxon>Oscillatoriales</taxon>
        <taxon>Microcoleaceae</taxon>
        <taxon>Okeania</taxon>
    </lineage>
</organism>
<keyword evidence="9" id="KW-1185">Reference proteome</keyword>
<evidence type="ECO:0000256" key="5">
    <source>
        <dbReference type="ARBA" id="ARBA00023136"/>
    </source>
</evidence>
<dbReference type="EMBL" id="RCBY01000018">
    <property type="protein sequence ID" value="RQH52002.1"/>
    <property type="molecule type" value="Genomic_DNA"/>
</dbReference>
<reference evidence="8 9" key="1">
    <citation type="journal article" date="2018" name="ACS Chem. Biol.">
        <title>Ketoreductase domain dysfunction expands chemodiversity: malyngamide biosynthesis in the cyanobacterium Okeania hirsuta.</title>
        <authorList>
            <person name="Moss N.A."/>
            <person name="Leao T."/>
            <person name="Rankin M."/>
            <person name="McCullough T.M."/>
            <person name="Qu P."/>
            <person name="Korobeynikov A."/>
            <person name="Smith J.L."/>
            <person name="Gerwick L."/>
            <person name="Gerwick W.H."/>
        </authorList>
    </citation>
    <scope>NUCLEOTIDE SEQUENCE [LARGE SCALE GENOMIC DNA]</scope>
    <source>
        <strain evidence="8 9">PAB10Feb10-1</strain>
    </source>
</reference>
<protein>
    <submittedName>
        <fullName evidence="8">DMT family transporter</fullName>
    </submittedName>
</protein>
<feature type="transmembrane region" description="Helical" evidence="6">
    <location>
        <begin position="214"/>
        <end position="233"/>
    </location>
</feature>
<name>A0A3N6PIH0_9CYAN</name>
<dbReference type="InterPro" id="IPR037185">
    <property type="entry name" value="EmrE-like"/>
</dbReference>
<dbReference type="OrthoDB" id="528577at2"/>
<feature type="domain" description="EamA" evidence="7">
    <location>
        <begin position="183"/>
        <end position="316"/>
    </location>
</feature>
<gene>
    <name evidence="8" type="ORF">D5R40_05440</name>
</gene>
<dbReference type="Pfam" id="PF00892">
    <property type="entry name" value="EamA"/>
    <property type="match status" value="2"/>
</dbReference>
<feature type="transmembrane region" description="Helical" evidence="6">
    <location>
        <begin position="12"/>
        <end position="38"/>
    </location>
</feature>
<feature type="transmembrane region" description="Helical" evidence="6">
    <location>
        <begin position="50"/>
        <end position="70"/>
    </location>
</feature>
<dbReference type="Proteomes" id="UP000269154">
    <property type="component" value="Unassembled WGS sequence"/>
</dbReference>
<dbReference type="GO" id="GO:0016020">
    <property type="term" value="C:membrane"/>
    <property type="evidence" value="ECO:0007669"/>
    <property type="project" value="UniProtKB-SubCell"/>
</dbReference>
<dbReference type="RefSeq" id="WP_124154324.1">
    <property type="nucleotide sequence ID" value="NZ_CAWOLW010000090.1"/>
</dbReference>
<dbReference type="InterPro" id="IPR000620">
    <property type="entry name" value="EamA_dom"/>
</dbReference>
<dbReference type="SUPFAM" id="SSF103481">
    <property type="entry name" value="Multidrug resistance efflux transporter EmrE"/>
    <property type="match status" value="2"/>
</dbReference>
<accession>A0A3N6PIH0</accession>
<feature type="transmembrane region" description="Helical" evidence="6">
    <location>
        <begin position="153"/>
        <end position="170"/>
    </location>
</feature>
<evidence type="ECO:0000256" key="1">
    <source>
        <dbReference type="ARBA" id="ARBA00004141"/>
    </source>
</evidence>
<feature type="transmembrane region" description="Helical" evidence="6">
    <location>
        <begin position="300"/>
        <end position="317"/>
    </location>
</feature>